<dbReference type="InterPro" id="IPR053304">
    <property type="entry name" value="RNA_M5U_MTase"/>
</dbReference>
<reference evidence="6 7" key="1">
    <citation type="journal article" date="2022" name="Nat. Plants">
        <title>Genomes of leafy and leafless Platanthera orchids illuminate the evolution of mycoheterotrophy.</title>
        <authorList>
            <person name="Li M.H."/>
            <person name="Liu K.W."/>
            <person name="Li Z."/>
            <person name="Lu H.C."/>
            <person name="Ye Q.L."/>
            <person name="Zhang D."/>
            <person name="Wang J.Y."/>
            <person name="Li Y.F."/>
            <person name="Zhong Z.M."/>
            <person name="Liu X."/>
            <person name="Yu X."/>
            <person name="Liu D.K."/>
            <person name="Tu X.D."/>
            <person name="Liu B."/>
            <person name="Hao Y."/>
            <person name="Liao X.Y."/>
            <person name="Jiang Y.T."/>
            <person name="Sun W.H."/>
            <person name="Chen J."/>
            <person name="Chen Y.Q."/>
            <person name="Ai Y."/>
            <person name="Zhai J.W."/>
            <person name="Wu S.S."/>
            <person name="Zhou Z."/>
            <person name="Hsiao Y.Y."/>
            <person name="Wu W.L."/>
            <person name="Chen Y.Y."/>
            <person name="Lin Y.F."/>
            <person name="Hsu J.L."/>
            <person name="Li C.Y."/>
            <person name="Wang Z.W."/>
            <person name="Zhao X."/>
            <person name="Zhong W.Y."/>
            <person name="Ma X.K."/>
            <person name="Ma L."/>
            <person name="Huang J."/>
            <person name="Chen G.Z."/>
            <person name="Huang M.Z."/>
            <person name="Huang L."/>
            <person name="Peng D.H."/>
            <person name="Luo Y.B."/>
            <person name="Zou S.Q."/>
            <person name="Chen S.P."/>
            <person name="Lan S."/>
            <person name="Tsai W.C."/>
            <person name="Van de Peer Y."/>
            <person name="Liu Z.J."/>
        </authorList>
    </citation>
    <scope>NUCLEOTIDE SEQUENCE [LARGE SCALE GENOMIC DNA]</scope>
    <source>
        <strain evidence="6">Lor288</strain>
    </source>
</reference>
<evidence type="ECO:0000256" key="4">
    <source>
        <dbReference type="PROSITE-ProRule" id="PRU01024"/>
    </source>
</evidence>
<feature type="binding site" evidence="4">
    <location>
        <position position="215"/>
    </location>
    <ligand>
        <name>S-adenosyl-L-methionine</name>
        <dbReference type="ChEBI" id="CHEBI:59789"/>
    </ligand>
</feature>
<keyword evidence="2 4" id="KW-0808">Transferase</keyword>
<dbReference type="Gene3D" id="3.40.50.150">
    <property type="entry name" value="Vaccinia Virus protein VP39"/>
    <property type="match status" value="2"/>
</dbReference>
<protein>
    <recommendedName>
        <fullName evidence="8">Methyltransferase small domain-containing protein</fullName>
    </recommendedName>
</protein>
<evidence type="ECO:0000313" key="7">
    <source>
        <dbReference type="Proteomes" id="UP001412067"/>
    </source>
</evidence>
<feature type="active site" description="Nucleophile" evidence="4">
    <location>
        <position position="385"/>
    </location>
</feature>
<feature type="region of interest" description="Disordered" evidence="5">
    <location>
        <begin position="14"/>
        <end position="55"/>
    </location>
</feature>
<dbReference type="PANTHER" id="PTHR47548:SF1">
    <property type="entry name" value="S-ADENOSYL-L-METHIONINE-DEPENDENT METHYLTRANSFERASES SUPERFAMILY PROTEIN"/>
    <property type="match status" value="1"/>
</dbReference>
<dbReference type="Proteomes" id="UP001412067">
    <property type="component" value="Unassembled WGS sequence"/>
</dbReference>
<feature type="binding site" evidence="4">
    <location>
        <position position="265"/>
    </location>
    <ligand>
        <name>S-adenosyl-L-methionine</name>
        <dbReference type="ChEBI" id="CHEBI:59789"/>
    </ligand>
</feature>
<dbReference type="Pfam" id="PF03602">
    <property type="entry name" value="Cons_hypoth95"/>
    <property type="match status" value="1"/>
</dbReference>
<feature type="binding site" evidence="4">
    <location>
        <position position="313"/>
    </location>
    <ligand>
        <name>S-adenosyl-L-methionine</name>
        <dbReference type="ChEBI" id="CHEBI:59789"/>
    </ligand>
</feature>
<sequence>MGLLLRPPVLVTARAASRHPPSRSPKVEAKAVTAPSSRPLDRQKPSIDLESASSSSSTVTTALQCQHFQSCSGCSQEWELDRPHMAAVARKFFQDLGVSDFSFESGMLFAVTTYNSSLPAAERYTNGKVQVSLVWNSVCEQSESFDKLNSLAKFLWRNGGPRSNSHLFHSIWVNFQTSSINTIFGSRWKHLLGERDFWEHIGGIDICLDPSSFGQANTQAFNSLLRKLHKYVPYGSSVVDLYSGAGVIGLSVAATRKCRSLRCVEINKESKLSFEKSLGRLSKHIDCDIHWHNTDASIEPLHWLKGSNVVIVDPPKKGLGQSLLDALREISNYKDSNVPKSSIIKEKEEKRPWMLRARASTVHMEGNINWEKAQIWPEFLIYVSCGWESFEKDCLYLLSNNAWHLEKAHAFNFFPGTESLEILAVFKRGPRVSQTKKKSGKKKPQVFKP</sequence>
<dbReference type="PROSITE" id="PS51687">
    <property type="entry name" value="SAM_MT_RNA_M5U"/>
    <property type="match status" value="1"/>
</dbReference>
<dbReference type="InterPro" id="IPR010280">
    <property type="entry name" value="U5_MeTrfase_fam"/>
</dbReference>
<feature type="binding site" evidence="4">
    <location>
        <position position="242"/>
    </location>
    <ligand>
        <name>S-adenosyl-L-methionine</name>
        <dbReference type="ChEBI" id="CHEBI:59789"/>
    </ligand>
</feature>
<evidence type="ECO:0000313" key="6">
    <source>
        <dbReference type="EMBL" id="KAK8967193.1"/>
    </source>
</evidence>
<proteinExistence type="inferred from homology"/>
<gene>
    <name evidence="6" type="ORF">KSP40_PGU011799</name>
</gene>
<evidence type="ECO:0000256" key="5">
    <source>
        <dbReference type="SAM" id="MobiDB-lite"/>
    </source>
</evidence>
<accession>A0ABR2MW97</accession>
<keyword evidence="3 4" id="KW-0949">S-adenosyl-L-methionine</keyword>
<dbReference type="InterPro" id="IPR029063">
    <property type="entry name" value="SAM-dependent_MTases_sf"/>
</dbReference>
<dbReference type="PANTHER" id="PTHR47548">
    <property type="entry name" value="BNAA06G32370D PROTEIN"/>
    <property type="match status" value="1"/>
</dbReference>
<evidence type="ECO:0008006" key="8">
    <source>
        <dbReference type="Google" id="ProtNLM"/>
    </source>
</evidence>
<comment type="similarity">
    <text evidence="4">Belongs to the class I-like SAM-binding methyltransferase superfamily. RNA M5U methyltransferase family.</text>
</comment>
<keyword evidence="7" id="KW-1185">Reference proteome</keyword>
<evidence type="ECO:0000256" key="2">
    <source>
        <dbReference type="ARBA" id="ARBA00022679"/>
    </source>
</evidence>
<comment type="caution">
    <text evidence="6">The sequence shown here is derived from an EMBL/GenBank/DDBJ whole genome shotgun (WGS) entry which is preliminary data.</text>
</comment>
<dbReference type="Gene3D" id="2.40.50.1070">
    <property type="match status" value="1"/>
</dbReference>
<name>A0ABR2MW97_9ASPA</name>
<dbReference type="EMBL" id="JBBWWR010000005">
    <property type="protein sequence ID" value="KAK8967193.1"/>
    <property type="molecule type" value="Genomic_DNA"/>
</dbReference>
<organism evidence="6 7">
    <name type="scientific">Platanthera guangdongensis</name>
    <dbReference type="NCBI Taxonomy" id="2320717"/>
    <lineage>
        <taxon>Eukaryota</taxon>
        <taxon>Viridiplantae</taxon>
        <taxon>Streptophyta</taxon>
        <taxon>Embryophyta</taxon>
        <taxon>Tracheophyta</taxon>
        <taxon>Spermatophyta</taxon>
        <taxon>Magnoliopsida</taxon>
        <taxon>Liliopsida</taxon>
        <taxon>Asparagales</taxon>
        <taxon>Orchidaceae</taxon>
        <taxon>Orchidoideae</taxon>
        <taxon>Orchideae</taxon>
        <taxon>Orchidinae</taxon>
        <taxon>Platanthera</taxon>
    </lineage>
</organism>
<dbReference type="SUPFAM" id="SSF53335">
    <property type="entry name" value="S-adenosyl-L-methionine-dependent methyltransferases"/>
    <property type="match status" value="1"/>
</dbReference>
<keyword evidence="1 4" id="KW-0489">Methyltransferase</keyword>
<evidence type="ECO:0000256" key="3">
    <source>
        <dbReference type="ARBA" id="ARBA00022691"/>
    </source>
</evidence>
<evidence type="ECO:0000256" key="1">
    <source>
        <dbReference type="ARBA" id="ARBA00022603"/>
    </source>
</evidence>